<dbReference type="RefSeq" id="WP_012122572.1">
    <property type="nucleotide sequence ID" value="NC_009767.1"/>
</dbReference>
<evidence type="ECO:0000259" key="3">
    <source>
        <dbReference type="PROSITE" id="PS01031"/>
    </source>
</evidence>
<dbReference type="Gene3D" id="2.60.40.790">
    <property type="match status" value="1"/>
</dbReference>
<keyword evidence="5" id="KW-1185">Reference proteome</keyword>
<name>A7NRF5_ROSCS</name>
<dbReference type="eggNOG" id="COG0071">
    <property type="taxonomic scope" value="Bacteria"/>
</dbReference>
<protein>
    <submittedName>
        <fullName evidence="4">Heat shock protein Hsp20</fullName>
    </submittedName>
</protein>
<dbReference type="InterPro" id="IPR031107">
    <property type="entry name" value="Small_HSP"/>
</dbReference>
<dbReference type="KEGG" id="rca:Rcas_4119"/>
<sequence>MTTALTRFEPFAEALRLSDAVEQLLNESWVMPRSLFGGWAGTSRIPLDLYETDEAYMVTALMPGVPSDKVDIQLEQNMLTIRGEVHVEQPKDAHYLIQERTSGKIERCIRLPATVDAEKISAELKDGVLTIRLPKVEHARPHRITIQTA</sequence>
<evidence type="ECO:0000313" key="5">
    <source>
        <dbReference type="Proteomes" id="UP000000263"/>
    </source>
</evidence>
<gene>
    <name evidence="4" type="ordered locus">Rcas_4119</name>
</gene>
<dbReference type="STRING" id="383372.Rcas_4119"/>
<dbReference type="CDD" id="cd06464">
    <property type="entry name" value="ACD_sHsps-like"/>
    <property type="match status" value="1"/>
</dbReference>
<dbReference type="PANTHER" id="PTHR11527">
    <property type="entry name" value="HEAT-SHOCK PROTEIN 20 FAMILY MEMBER"/>
    <property type="match status" value="1"/>
</dbReference>
<feature type="domain" description="SHSP" evidence="3">
    <location>
        <begin position="38"/>
        <end position="149"/>
    </location>
</feature>
<dbReference type="SUPFAM" id="SSF49764">
    <property type="entry name" value="HSP20-like chaperones"/>
    <property type="match status" value="1"/>
</dbReference>
<dbReference type="Proteomes" id="UP000000263">
    <property type="component" value="Chromosome"/>
</dbReference>
<dbReference type="InterPro" id="IPR002068">
    <property type="entry name" value="A-crystallin/Hsp20_dom"/>
</dbReference>
<dbReference type="HOGENOM" id="CLU_046737_12_2_0"/>
<reference evidence="4 5" key="1">
    <citation type="submission" date="2007-08" db="EMBL/GenBank/DDBJ databases">
        <title>Complete sequence of Roseiflexus castenholzii DSM 13941.</title>
        <authorList>
            <consortium name="US DOE Joint Genome Institute"/>
            <person name="Copeland A."/>
            <person name="Lucas S."/>
            <person name="Lapidus A."/>
            <person name="Barry K."/>
            <person name="Glavina del Rio T."/>
            <person name="Dalin E."/>
            <person name="Tice H."/>
            <person name="Pitluck S."/>
            <person name="Thompson L.S."/>
            <person name="Brettin T."/>
            <person name="Bruce D."/>
            <person name="Detter J.C."/>
            <person name="Han C."/>
            <person name="Tapia R."/>
            <person name="Schmutz J."/>
            <person name="Larimer F."/>
            <person name="Land M."/>
            <person name="Hauser L."/>
            <person name="Kyrpides N."/>
            <person name="Mikhailova N."/>
            <person name="Bryant D.A."/>
            <person name="Hanada S."/>
            <person name="Tsukatani Y."/>
            <person name="Richardson P."/>
        </authorList>
    </citation>
    <scope>NUCLEOTIDE SEQUENCE [LARGE SCALE GENOMIC DNA]</scope>
    <source>
        <strain evidence="5">DSM 13941 / HLO8</strain>
    </source>
</reference>
<comment type="similarity">
    <text evidence="1 2">Belongs to the small heat shock protein (HSP20) family.</text>
</comment>
<accession>A7NRF5</accession>
<dbReference type="EMBL" id="CP000804">
    <property type="protein sequence ID" value="ABU60151.1"/>
    <property type="molecule type" value="Genomic_DNA"/>
</dbReference>
<dbReference type="PROSITE" id="PS01031">
    <property type="entry name" value="SHSP"/>
    <property type="match status" value="1"/>
</dbReference>
<dbReference type="Pfam" id="PF00011">
    <property type="entry name" value="HSP20"/>
    <property type="match status" value="1"/>
</dbReference>
<keyword evidence="4" id="KW-0346">Stress response</keyword>
<proteinExistence type="inferred from homology"/>
<organism evidence="4 5">
    <name type="scientific">Roseiflexus castenholzii (strain DSM 13941 / HLO8)</name>
    <dbReference type="NCBI Taxonomy" id="383372"/>
    <lineage>
        <taxon>Bacteria</taxon>
        <taxon>Bacillati</taxon>
        <taxon>Chloroflexota</taxon>
        <taxon>Chloroflexia</taxon>
        <taxon>Chloroflexales</taxon>
        <taxon>Roseiflexineae</taxon>
        <taxon>Roseiflexaceae</taxon>
        <taxon>Roseiflexus</taxon>
    </lineage>
</organism>
<evidence type="ECO:0000256" key="2">
    <source>
        <dbReference type="RuleBase" id="RU003616"/>
    </source>
</evidence>
<dbReference type="OrthoDB" id="9811615at2"/>
<dbReference type="AlphaFoldDB" id="A7NRF5"/>
<evidence type="ECO:0000313" key="4">
    <source>
        <dbReference type="EMBL" id="ABU60151.1"/>
    </source>
</evidence>
<dbReference type="InterPro" id="IPR008978">
    <property type="entry name" value="HSP20-like_chaperone"/>
</dbReference>
<evidence type="ECO:0000256" key="1">
    <source>
        <dbReference type="PROSITE-ProRule" id="PRU00285"/>
    </source>
</evidence>